<dbReference type="AlphaFoldDB" id="A0AAD3TFF7"/>
<dbReference type="Proteomes" id="UP001279734">
    <property type="component" value="Unassembled WGS sequence"/>
</dbReference>
<evidence type="ECO:0000313" key="2">
    <source>
        <dbReference type="Proteomes" id="UP001279734"/>
    </source>
</evidence>
<dbReference type="EMBL" id="BSYO01000035">
    <property type="protein sequence ID" value="GMH29060.1"/>
    <property type="molecule type" value="Genomic_DNA"/>
</dbReference>
<protein>
    <submittedName>
        <fullName evidence="1">Uncharacterized protein</fullName>
    </submittedName>
</protein>
<comment type="caution">
    <text evidence="1">The sequence shown here is derived from an EMBL/GenBank/DDBJ whole genome shotgun (WGS) entry which is preliminary data.</text>
</comment>
<accession>A0AAD3TFF7</accession>
<keyword evidence="2" id="KW-1185">Reference proteome</keyword>
<sequence>MNAMLVVSCGLCPSANYGICGLILRYLLPRPVVFVFVWLWTAVDPDGLDGSIFGLCLVLGVCSRDAKAAEARSLVGYEVAETVQHITVPSWSNYSSFVDSTAAYLHFDAVLTCNNLRFFDVFEALAVEWR</sequence>
<reference evidence="1" key="1">
    <citation type="submission" date="2023-05" db="EMBL/GenBank/DDBJ databases">
        <title>Nepenthes gracilis genome sequencing.</title>
        <authorList>
            <person name="Fukushima K."/>
        </authorList>
    </citation>
    <scope>NUCLEOTIDE SEQUENCE</scope>
    <source>
        <strain evidence="1">SING2019-196</strain>
    </source>
</reference>
<proteinExistence type="predicted"/>
<evidence type="ECO:0000313" key="1">
    <source>
        <dbReference type="EMBL" id="GMH29060.1"/>
    </source>
</evidence>
<gene>
    <name evidence="1" type="ORF">Nepgr_030903</name>
</gene>
<name>A0AAD3TFF7_NEPGR</name>
<organism evidence="1 2">
    <name type="scientific">Nepenthes gracilis</name>
    <name type="common">Slender pitcher plant</name>
    <dbReference type="NCBI Taxonomy" id="150966"/>
    <lineage>
        <taxon>Eukaryota</taxon>
        <taxon>Viridiplantae</taxon>
        <taxon>Streptophyta</taxon>
        <taxon>Embryophyta</taxon>
        <taxon>Tracheophyta</taxon>
        <taxon>Spermatophyta</taxon>
        <taxon>Magnoliopsida</taxon>
        <taxon>eudicotyledons</taxon>
        <taxon>Gunneridae</taxon>
        <taxon>Pentapetalae</taxon>
        <taxon>Caryophyllales</taxon>
        <taxon>Nepenthaceae</taxon>
        <taxon>Nepenthes</taxon>
    </lineage>
</organism>